<sequence>MIKNPNLKLKSSFTPNSQLPCPSPNPLALVLPLTRSRPLDVRKLIAGAVEASSEPPPVSVETRLCAAASSKAFDVCEVEFVCVYHGMIWRLISDNGMSHRTKSADSGDSSSNGERICKCGLVAQMKVSNSEANPGREYFSCPDGKCRWFRWAGPPVNCPARVVGQNRNRDAEDAQLGLRSSLLAHDRIRKIEYDCVTLKLFACVHLACVVFCLVLIMVVFFKN</sequence>
<reference evidence="7 8" key="1">
    <citation type="journal article" date="2023" name="Plants (Basel)">
        <title>Bridging the Gap: Combining Genomics and Transcriptomics Approaches to Understand Stylosanthes scabra, an Orphan Legume from the Brazilian Caatinga.</title>
        <authorList>
            <person name="Ferreira-Neto J.R.C."/>
            <person name="da Silva M.D."/>
            <person name="Binneck E."/>
            <person name="de Melo N.F."/>
            <person name="da Silva R.H."/>
            <person name="de Melo A.L.T.M."/>
            <person name="Pandolfi V."/>
            <person name="Bustamante F.O."/>
            <person name="Brasileiro-Vidal A.C."/>
            <person name="Benko-Iseppon A.M."/>
        </authorList>
    </citation>
    <scope>NUCLEOTIDE SEQUENCE [LARGE SCALE GENOMIC DNA]</scope>
    <source>
        <tissue evidence="7">Leaves</tissue>
    </source>
</reference>
<accession>A0ABU6STB3</accession>
<name>A0ABU6STB3_9FABA</name>
<proteinExistence type="predicted"/>
<evidence type="ECO:0000313" key="7">
    <source>
        <dbReference type="EMBL" id="MED6139280.1"/>
    </source>
</evidence>
<evidence type="ECO:0000256" key="3">
    <source>
        <dbReference type="ARBA" id="ARBA00022833"/>
    </source>
</evidence>
<evidence type="ECO:0000313" key="8">
    <source>
        <dbReference type="Proteomes" id="UP001341840"/>
    </source>
</evidence>
<comment type="caution">
    <text evidence="7">The sequence shown here is derived from an EMBL/GenBank/DDBJ whole genome shotgun (WGS) entry which is preliminary data.</text>
</comment>
<evidence type="ECO:0000256" key="2">
    <source>
        <dbReference type="ARBA" id="ARBA00022771"/>
    </source>
</evidence>
<keyword evidence="3" id="KW-0862">Zinc</keyword>
<evidence type="ECO:0000256" key="1">
    <source>
        <dbReference type="ARBA" id="ARBA00022723"/>
    </source>
</evidence>
<dbReference type="EMBL" id="JASCZI010061678">
    <property type="protein sequence ID" value="MED6139280.1"/>
    <property type="molecule type" value="Genomic_DNA"/>
</dbReference>
<evidence type="ECO:0000256" key="5">
    <source>
        <dbReference type="SAM" id="Phobius"/>
    </source>
</evidence>
<organism evidence="7 8">
    <name type="scientific">Stylosanthes scabra</name>
    <dbReference type="NCBI Taxonomy" id="79078"/>
    <lineage>
        <taxon>Eukaryota</taxon>
        <taxon>Viridiplantae</taxon>
        <taxon>Streptophyta</taxon>
        <taxon>Embryophyta</taxon>
        <taxon>Tracheophyta</taxon>
        <taxon>Spermatophyta</taxon>
        <taxon>Magnoliopsida</taxon>
        <taxon>eudicotyledons</taxon>
        <taxon>Gunneridae</taxon>
        <taxon>Pentapetalae</taxon>
        <taxon>rosids</taxon>
        <taxon>fabids</taxon>
        <taxon>Fabales</taxon>
        <taxon>Fabaceae</taxon>
        <taxon>Papilionoideae</taxon>
        <taxon>50 kb inversion clade</taxon>
        <taxon>dalbergioids sensu lato</taxon>
        <taxon>Dalbergieae</taxon>
        <taxon>Pterocarpus clade</taxon>
        <taxon>Stylosanthes</taxon>
    </lineage>
</organism>
<keyword evidence="5" id="KW-0472">Membrane</keyword>
<protein>
    <recommendedName>
        <fullName evidence="6">GRF-type domain-containing protein</fullName>
    </recommendedName>
</protein>
<dbReference type="PROSITE" id="PS51999">
    <property type="entry name" value="ZF_GRF"/>
    <property type="match status" value="1"/>
</dbReference>
<keyword evidence="5" id="KW-1133">Transmembrane helix</keyword>
<dbReference type="Pfam" id="PF06839">
    <property type="entry name" value="Zn_ribbon_GRF"/>
    <property type="match status" value="1"/>
</dbReference>
<keyword evidence="2 4" id="KW-0863">Zinc-finger</keyword>
<keyword evidence="5" id="KW-0812">Transmembrane</keyword>
<dbReference type="Proteomes" id="UP001341840">
    <property type="component" value="Unassembled WGS sequence"/>
</dbReference>
<keyword evidence="8" id="KW-1185">Reference proteome</keyword>
<keyword evidence="1" id="KW-0479">Metal-binding</keyword>
<dbReference type="PANTHER" id="PTHR33248">
    <property type="entry name" value="ZINC ION-BINDING PROTEIN"/>
    <property type="match status" value="1"/>
</dbReference>
<gene>
    <name evidence="7" type="ORF">PIB30_082347</name>
</gene>
<dbReference type="InterPro" id="IPR010666">
    <property type="entry name" value="Znf_GRF"/>
</dbReference>
<feature type="transmembrane region" description="Helical" evidence="5">
    <location>
        <begin position="196"/>
        <end position="221"/>
    </location>
</feature>
<feature type="domain" description="GRF-type" evidence="6">
    <location>
        <begin position="117"/>
        <end position="155"/>
    </location>
</feature>
<evidence type="ECO:0000256" key="4">
    <source>
        <dbReference type="PROSITE-ProRule" id="PRU01343"/>
    </source>
</evidence>
<evidence type="ECO:0000259" key="6">
    <source>
        <dbReference type="PROSITE" id="PS51999"/>
    </source>
</evidence>